<evidence type="ECO:0000313" key="2">
    <source>
        <dbReference type="EMBL" id="MBL6456473.1"/>
    </source>
</evidence>
<dbReference type="Gene3D" id="3.30.2010.10">
    <property type="entry name" value="Metalloproteases ('zincins'), catalytic domain"/>
    <property type="match status" value="1"/>
</dbReference>
<feature type="domain" description="YgjP-like metallopeptidase" evidence="1">
    <location>
        <begin position="30"/>
        <end position="225"/>
    </location>
</feature>
<dbReference type="RefSeq" id="WP_202826212.1">
    <property type="nucleotide sequence ID" value="NZ_JAEUXJ010000005.1"/>
</dbReference>
<accession>A0ABS1V824</accession>
<organism evidence="2 3">
    <name type="scientific">Belnapia mucosa</name>
    <dbReference type="NCBI Taxonomy" id="2804532"/>
    <lineage>
        <taxon>Bacteria</taxon>
        <taxon>Pseudomonadati</taxon>
        <taxon>Pseudomonadota</taxon>
        <taxon>Alphaproteobacteria</taxon>
        <taxon>Acetobacterales</taxon>
        <taxon>Roseomonadaceae</taxon>
        <taxon>Belnapia</taxon>
    </lineage>
</organism>
<dbReference type="EMBL" id="JAEUXJ010000005">
    <property type="protein sequence ID" value="MBL6456473.1"/>
    <property type="molecule type" value="Genomic_DNA"/>
</dbReference>
<dbReference type="InterPro" id="IPR053136">
    <property type="entry name" value="UTP_pyrophosphatase-like"/>
</dbReference>
<dbReference type="PANTHER" id="PTHR30399">
    <property type="entry name" value="UNCHARACTERIZED PROTEIN YGJP"/>
    <property type="match status" value="1"/>
</dbReference>
<name>A0ABS1V824_9PROT</name>
<dbReference type="Pfam" id="PF01863">
    <property type="entry name" value="YgjP-like"/>
    <property type="match status" value="1"/>
</dbReference>
<dbReference type="PANTHER" id="PTHR30399:SF1">
    <property type="entry name" value="UTP PYROPHOSPHATASE"/>
    <property type="match status" value="1"/>
</dbReference>
<comment type="caution">
    <text evidence="2">The sequence shown here is derived from an EMBL/GenBank/DDBJ whole genome shotgun (WGS) entry which is preliminary data.</text>
</comment>
<keyword evidence="3" id="KW-1185">Reference proteome</keyword>
<dbReference type="CDD" id="cd07344">
    <property type="entry name" value="M48_yhfN_like"/>
    <property type="match status" value="1"/>
</dbReference>
<protein>
    <submittedName>
        <fullName evidence="2">M48 family metallopeptidase</fullName>
    </submittedName>
</protein>
<evidence type="ECO:0000313" key="3">
    <source>
        <dbReference type="Proteomes" id="UP000606490"/>
    </source>
</evidence>
<proteinExistence type="predicted"/>
<reference evidence="2 3" key="1">
    <citation type="submission" date="2021-01" db="EMBL/GenBank/DDBJ databases">
        <title>Belnapia mucosa sp. nov. and Belnapia arida sp. nov., isolated from the Tabernas Desert (Almeria, Spain).</title>
        <authorList>
            <person name="Molina-Menor E."/>
            <person name="Vidal-Verdu A."/>
            <person name="Calonge A."/>
            <person name="Satari L."/>
            <person name="Pereto Magraner J."/>
            <person name="Porcar Miralles M."/>
        </authorList>
    </citation>
    <scope>NUCLEOTIDE SEQUENCE [LARGE SCALE GENOMIC DNA]</scope>
    <source>
        <strain evidence="2 3">T6</strain>
    </source>
</reference>
<gene>
    <name evidence="2" type="ORF">JMJ55_14155</name>
</gene>
<dbReference type="InterPro" id="IPR002725">
    <property type="entry name" value="YgjP-like_metallopeptidase"/>
</dbReference>
<evidence type="ECO:0000259" key="1">
    <source>
        <dbReference type="Pfam" id="PF01863"/>
    </source>
</evidence>
<sequence>MDLHDDSLPSEAEALPGPVRWRRSARAQRVSLRIDARSGAVVVTLPLRAGRPAGVALLTTHAAWVRESLAALAPHVPLQPGEVLPIGGAPHVLRQVTDRAGEIWLEPGAILIGGGDAVAPRLAVFLRAEAERRIAALVARHAATLGARPRRIRLKDTRSRWGSCAPDGTLAFSWRLVMAPGWVLDYVVSHEVAHLLEMNHATRFWDLVAQLTPHRDAAVAWLKENGPGLLRVG</sequence>
<dbReference type="Proteomes" id="UP000606490">
    <property type="component" value="Unassembled WGS sequence"/>
</dbReference>